<comment type="caution">
    <text evidence="7">The sequence shown here is derived from an EMBL/GenBank/DDBJ whole genome shotgun (WGS) entry which is preliminary data.</text>
</comment>
<evidence type="ECO:0000256" key="1">
    <source>
        <dbReference type="ARBA" id="ARBA00010254"/>
    </source>
</evidence>
<dbReference type="InterPro" id="IPR019979">
    <property type="entry name" value="Ribosomal_uS17_CS"/>
</dbReference>
<accession>A0A0G0MR61</accession>
<dbReference type="GO" id="GO:0019843">
    <property type="term" value="F:rRNA binding"/>
    <property type="evidence" value="ECO:0007669"/>
    <property type="project" value="UniProtKB-KW"/>
</dbReference>
<feature type="region of interest" description="Disordered" evidence="6">
    <location>
        <begin position="101"/>
        <end position="130"/>
    </location>
</feature>
<dbReference type="EMBL" id="LBUP01000001">
    <property type="protein sequence ID" value="KKQ67426.1"/>
    <property type="molecule type" value="Genomic_DNA"/>
</dbReference>
<dbReference type="Pfam" id="PF00366">
    <property type="entry name" value="Ribosomal_S17"/>
    <property type="match status" value="1"/>
</dbReference>
<evidence type="ECO:0000256" key="6">
    <source>
        <dbReference type="SAM" id="MobiDB-lite"/>
    </source>
</evidence>
<keyword evidence="3 4" id="KW-0687">Ribonucleoprotein</keyword>
<dbReference type="PANTHER" id="PTHR10744">
    <property type="entry name" value="40S RIBOSOMAL PROTEIN S11 FAMILY MEMBER"/>
    <property type="match status" value="1"/>
</dbReference>
<evidence type="ECO:0000256" key="5">
    <source>
        <dbReference type="RuleBase" id="RU003873"/>
    </source>
</evidence>
<dbReference type="AlphaFoldDB" id="A0A0G0MR61"/>
<dbReference type="InterPro" id="IPR000266">
    <property type="entry name" value="Ribosomal_uS17"/>
</dbReference>
<comment type="similarity">
    <text evidence="1 4">Belongs to the universal ribosomal protein uS17 family.</text>
</comment>
<dbReference type="SUPFAM" id="SSF50249">
    <property type="entry name" value="Nucleic acid-binding proteins"/>
    <property type="match status" value="1"/>
</dbReference>
<protein>
    <recommendedName>
        <fullName evidence="5">30S ribosomal protein S17</fullName>
    </recommendedName>
</protein>
<proteinExistence type="inferred from homology"/>
<dbReference type="PANTHER" id="PTHR10744:SF1">
    <property type="entry name" value="SMALL RIBOSOMAL SUBUNIT PROTEIN US17M"/>
    <property type="match status" value="1"/>
</dbReference>
<reference evidence="7 8" key="1">
    <citation type="journal article" date="2015" name="Nature">
        <title>rRNA introns, odd ribosomes, and small enigmatic genomes across a large radiation of phyla.</title>
        <authorList>
            <person name="Brown C.T."/>
            <person name="Hug L.A."/>
            <person name="Thomas B.C."/>
            <person name="Sharon I."/>
            <person name="Castelle C.J."/>
            <person name="Singh A."/>
            <person name="Wilkins M.J."/>
            <person name="Williams K.H."/>
            <person name="Banfield J.F."/>
        </authorList>
    </citation>
    <scope>NUCLEOTIDE SEQUENCE [LARGE SCALE GENOMIC DNA]</scope>
</reference>
<evidence type="ECO:0000256" key="2">
    <source>
        <dbReference type="ARBA" id="ARBA00022980"/>
    </source>
</evidence>
<dbReference type="GO" id="GO:0006412">
    <property type="term" value="P:translation"/>
    <property type="evidence" value="ECO:0007669"/>
    <property type="project" value="InterPro"/>
</dbReference>
<dbReference type="InterPro" id="IPR012340">
    <property type="entry name" value="NA-bd_OB-fold"/>
</dbReference>
<name>A0A0G0MR61_9BACT</name>
<dbReference type="Proteomes" id="UP000034235">
    <property type="component" value="Unassembled WGS sequence"/>
</dbReference>
<gene>
    <name evidence="7" type="ORF">US86_C0001G0353</name>
</gene>
<dbReference type="CDD" id="cd00364">
    <property type="entry name" value="Ribosomal_uS17"/>
    <property type="match status" value="1"/>
</dbReference>
<sequence>MIGRVVSTKMNKTVAVLVETRKRHPLYKKAYLTSKKYLVDDTLGVSEGDLVEIVKVKPISKRKHWKVTRVVGKDLVALGQQKLAKVAKETIEEVLPEEVQEVEAEKVEQEAPKKKRSPKKKEEKKSNGSA</sequence>
<comment type="function">
    <text evidence="5">One of the primary rRNA binding proteins, it binds specifically to the 5'-end of 16S ribosomal.</text>
</comment>
<dbReference type="Gene3D" id="2.40.50.140">
    <property type="entry name" value="Nucleic acid-binding proteins"/>
    <property type="match status" value="1"/>
</dbReference>
<evidence type="ECO:0000256" key="3">
    <source>
        <dbReference type="ARBA" id="ARBA00023274"/>
    </source>
</evidence>
<evidence type="ECO:0000256" key="4">
    <source>
        <dbReference type="RuleBase" id="RU003872"/>
    </source>
</evidence>
<evidence type="ECO:0000313" key="7">
    <source>
        <dbReference type="EMBL" id="KKQ67426.1"/>
    </source>
</evidence>
<dbReference type="GO" id="GO:0022627">
    <property type="term" value="C:cytosolic small ribosomal subunit"/>
    <property type="evidence" value="ECO:0007669"/>
    <property type="project" value="TreeGrafter"/>
</dbReference>
<dbReference type="PROSITE" id="PS00056">
    <property type="entry name" value="RIBOSOMAL_S17"/>
    <property type="match status" value="1"/>
</dbReference>
<keyword evidence="2 4" id="KW-0689">Ribosomal protein</keyword>
<feature type="compositionally biased region" description="Basic and acidic residues" evidence="6">
    <location>
        <begin position="120"/>
        <end position="130"/>
    </location>
</feature>
<keyword evidence="5" id="KW-0694">RNA-binding</keyword>
<keyword evidence="5" id="KW-0699">rRNA-binding</keyword>
<dbReference type="PRINTS" id="PR00973">
    <property type="entry name" value="RIBOSOMALS17"/>
</dbReference>
<dbReference type="NCBIfam" id="NF004123">
    <property type="entry name" value="PRK05610.1"/>
    <property type="match status" value="1"/>
</dbReference>
<organism evidence="7 8">
    <name type="scientific">Candidatus Daviesbacteria bacterium GW2011_GWA2_38_24</name>
    <dbReference type="NCBI Taxonomy" id="1618422"/>
    <lineage>
        <taxon>Bacteria</taxon>
        <taxon>Candidatus Daviesiibacteriota</taxon>
    </lineage>
</organism>
<evidence type="ECO:0000313" key="8">
    <source>
        <dbReference type="Proteomes" id="UP000034235"/>
    </source>
</evidence>
<dbReference type="GO" id="GO:0003735">
    <property type="term" value="F:structural constituent of ribosome"/>
    <property type="evidence" value="ECO:0007669"/>
    <property type="project" value="InterPro"/>
</dbReference>
<feature type="compositionally biased region" description="Basic and acidic residues" evidence="6">
    <location>
        <begin position="103"/>
        <end position="112"/>
    </location>
</feature>